<organism evidence="2 3">
    <name type="scientific">Glomus cerebriforme</name>
    <dbReference type="NCBI Taxonomy" id="658196"/>
    <lineage>
        <taxon>Eukaryota</taxon>
        <taxon>Fungi</taxon>
        <taxon>Fungi incertae sedis</taxon>
        <taxon>Mucoromycota</taxon>
        <taxon>Glomeromycotina</taxon>
        <taxon>Glomeromycetes</taxon>
        <taxon>Glomerales</taxon>
        <taxon>Glomeraceae</taxon>
        <taxon>Glomus</taxon>
    </lineage>
</organism>
<dbReference type="PANTHER" id="PTHR43591">
    <property type="entry name" value="METHYLTRANSFERASE"/>
    <property type="match status" value="1"/>
</dbReference>
<evidence type="ECO:0000313" key="3">
    <source>
        <dbReference type="Proteomes" id="UP000265703"/>
    </source>
</evidence>
<dbReference type="SUPFAM" id="SSF53335">
    <property type="entry name" value="S-adenosyl-L-methionine-dependent methyltransferases"/>
    <property type="match status" value="1"/>
</dbReference>
<gene>
    <name evidence="2" type="ORF">C1645_879012</name>
</gene>
<sequence length="313" mass="36834">MGFISMIKKKQNQRRLFKGVHYVLPVNSDEIDRTHQQHYVYREIWKKDFSAPVEDLLIKGARVLDIGCGPGTWTLELGTKYSNSKFKGIDAYRWYPTTIKPTNVSFDQANVLDGLPYEDDEFEYVIMRFMMFSFLLKEWKPIIKEMIRVCKPNGWIEIMEDDLVFLEGGPKTEMLIKTITKELKKKGVETIITPYIFTLLNSNSEITNVTSKKKVSQLGSLGNKQGELFLDSLKWGAKSLFESERLFKNDRNGILTIYNEIIDDFVNECNEHPTYFVSRRFYARKTLRVENTTTWRKFFRIKRFLKGIQGHRR</sequence>
<dbReference type="GO" id="GO:0008168">
    <property type="term" value="F:methyltransferase activity"/>
    <property type="evidence" value="ECO:0007669"/>
    <property type="project" value="UniProtKB-KW"/>
</dbReference>
<dbReference type="EMBL" id="QKYT01000398">
    <property type="protein sequence ID" value="RIA85891.1"/>
    <property type="molecule type" value="Genomic_DNA"/>
</dbReference>
<comment type="caution">
    <text evidence="2">The sequence shown here is derived from an EMBL/GenBank/DDBJ whole genome shotgun (WGS) entry which is preliminary data.</text>
</comment>
<dbReference type="InterPro" id="IPR029063">
    <property type="entry name" value="SAM-dependent_MTases_sf"/>
</dbReference>
<evidence type="ECO:0000259" key="1">
    <source>
        <dbReference type="Pfam" id="PF13649"/>
    </source>
</evidence>
<dbReference type="CDD" id="cd02440">
    <property type="entry name" value="AdoMet_MTases"/>
    <property type="match status" value="1"/>
</dbReference>
<dbReference type="InterPro" id="IPR041698">
    <property type="entry name" value="Methyltransf_25"/>
</dbReference>
<reference evidence="2 3" key="1">
    <citation type="submission" date="2018-06" db="EMBL/GenBank/DDBJ databases">
        <title>Comparative genomics reveals the genomic features of Rhizophagus irregularis, R. cerebriforme, R. diaphanum and Gigaspora rosea, and their symbiotic lifestyle signature.</title>
        <authorList>
            <person name="Morin E."/>
            <person name="San Clemente H."/>
            <person name="Chen E.C.H."/>
            <person name="De La Providencia I."/>
            <person name="Hainaut M."/>
            <person name="Kuo A."/>
            <person name="Kohler A."/>
            <person name="Murat C."/>
            <person name="Tang N."/>
            <person name="Roy S."/>
            <person name="Loubradou J."/>
            <person name="Henrissat B."/>
            <person name="Grigoriev I.V."/>
            <person name="Corradi N."/>
            <person name="Roux C."/>
            <person name="Martin F.M."/>
        </authorList>
    </citation>
    <scope>NUCLEOTIDE SEQUENCE [LARGE SCALE GENOMIC DNA]</scope>
    <source>
        <strain evidence="2 3">DAOM 227022</strain>
    </source>
</reference>
<accession>A0A397SSP8</accession>
<proteinExistence type="predicted"/>
<dbReference type="AlphaFoldDB" id="A0A397SSP8"/>
<keyword evidence="2" id="KW-0489">Methyltransferase</keyword>
<keyword evidence="2" id="KW-0808">Transferase</keyword>
<dbReference type="OrthoDB" id="2013972at2759"/>
<dbReference type="PANTHER" id="PTHR43591:SF24">
    <property type="entry name" value="2-METHOXY-6-POLYPRENYL-1,4-BENZOQUINOL METHYLASE, MITOCHONDRIAL"/>
    <property type="match status" value="1"/>
</dbReference>
<feature type="domain" description="Methyltransferase" evidence="1">
    <location>
        <begin position="63"/>
        <end position="154"/>
    </location>
</feature>
<dbReference type="Proteomes" id="UP000265703">
    <property type="component" value="Unassembled WGS sequence"/>
</dbReference>
<dbReference type="Pfam" id="PF13649">
    <property type="entry name" value="Methyltransf_25"/>
    <property type="match status" value="1"/>
</dbReference>
<keyword evidence="3" id="KW-1185">Reference proteome</keyword>
<name>A0A397SSP8_9GLOM</name>
<protein>
    <submittedName>
        <fullName evidence="2">S-adenosyl-L-methionine-dependent methyltransferase</fullName>
    </submittedName>
</protein>
<dbReference type="Gene3D" id="3.40.50.150">
    <property type="entry name" value="Vaccinia Virus protein VP39"/>
    <property type="match status" value="1"/>
</dbReference>
<evidence type="ECO:0000313" key="2">
    <source>
        <dbReference type="EMBL" id="RIA85891.1"/>
    </source>
</evidence>
<dbReference type="GO" id="GO:0032259">
    <property type="term" value="P:methylation"/>
    <property type="evidence" value="ECO:0007669"/>
    <property type="project" value="UniProtKB-KW"/>
</dbReference>
<dbReference type="STRING" id="658196.A0A397SSP8"/>